<accession>A0A9Q0EUV6</accession>
<gene>
    <name evidence="1" type="ORF">NHX12_019180</name>
</gene>
<protein>
    <submittedName>
        <fullName evidence="1">Uncharacterized protein</fullName>
    </submittedName>
</protein>
<proteinExistence type="predicted"/>
<dbReference type="Proteomes" id="UP001148018">
    <property type="component" value="Unassembled WGS sequence"/>
</dbReference>
<reference evidence="1" key="1">
    <citation type="submission" date="2022-07" db="EMBL/GenBank/DDBJ databases">
        <title>Chromosome-level genome of Muraenolepis orangiensis.</title>
        <authorList>
            <person name="Kim J."/>
        </authorList>
    </citation>
    <scope>NUCLEOTIDE SEQUENCE</scope>
    <source>
        <strain evidence="1">KU_S4_2022</strain>
        <tissue evidence="1">Muscle</tissue>
    </source>
</reference>
<comment type="caution">
    <text evidence="1">The sequence shown here is derived from an EMBL/GenBank/DDBJ whole genome shotgun (WGS) entry which is preliminary data.</text>
</comment>
<keyword evidence="2" id="KW-1185">Reference proteome</keyword>
<sequence length="74" mass="8520">MPRPGALVDITPKTLLLHRVEISAQKFSLPVDFKPNPAKHRVGVKRSLRLIIQRMDSLDGSWFPSFRVFPLKRL</sequence>
<organism evidence="1 2">
    <name type="scientific">Muraenolepis orangiensis</name>
    <name type="common">Patagonian moray cod</name>
    <dbReference type="NCBI Taxonomy" id="630683"/>
    <lineage>
        <taxon>Eukaryota</taxon>
        <taxon>Metazoa</taxon>
        <taxon>Chordata</taxon>
        <taxon>Craniata</taxon>
        <taxon>Vertebrata</taxon>
        <taxon>Euteleostomi</taxon>
        <taxon>Actinopterygii</taxon>
        <taxon>Neopterygii</taxon>
        <taxon>Teleostei</taxon>
        <taxon>Neoteleostei</taxon>
        <taxon>Acanthomorphata</taxon>
        <taxon>Zeiogadaria</taxon>
        <taxon>Gadariae</taxon>
        <taxon>Gadiformes</taxon>
        <taxon>Muraenolepidoidei</taxon>
        <taxon>Muraenolepididae</taxon>
        <taxon>Muraenolepis</taxon>
    </lineage>
</organism>
<dbReference type="EMBL" id="JANIIK010000035">
    <property type="protein sequence ID" value="KAJ3612923.1"/>
    <property type="molecule type" value="Genomic_DNA"/>
</dbReference>
<evidence type="ECO:0000313" key="1">
    <source>
        <dbReference type="EMBL" id="KAJ3612923.1"/>
    </source>
</evidence>
<dbReference type="AlphaFoldDB" id="A0A9Q0EUV6"/>
<name>A0A9Q0EUV6_9TELE</name>
<evidence type="ECO:0000313" key="2">
    <source>
        <dbReference type="Proteomes" id="UP001148018"/>
    </source>
</evidence>